<dbReference type="EMBL" id="KB445809">
    <property type="protein sequence ID" value="EMD32756.1"/>
    <property type="molecule type" value="Genomic_DNA"/>
</dbReference>
<sequence>MHRCLQIAEVLDIILHILGGDPSHYGRTLYPSALAALARTCHALSEPALDVLWEKQNTLMRVILCLPTDCWIFVDEHDGNCGMIQVLILRLGMDDDAGCREYPSRNALYILEEYRLSGALFPYLRELRFYADDLRYWKVPNMFLTATLKTLGFTIEEYADLTWKKVTSFLADVTRIAPNLGTLTMGICQANQDPPPSLSFILANFHQLKKLSIDMLDQDFLISAMRTWSSSLPYLTGLHINSRDEHPPPTDFGFTSGIVSSSQFKSLKNLCINFKHLSSACATLQLLDQAPLAELIVCMTDYGENVGRTLNIQHLLNTIAAHCSHAALKTLRLLQGVDANEPDYLQFYHIQPLLVYRNLEDIMLDFDSNLRINDEQLKQMAIAWPHLSYLSIPFRLDERPRIFKSDLTLASLEILTTTCLRLRSLLINIDTSHATRPKEGSGTGSLRELDVDWSPVSESAAVAAFLTSVFPQPIEVSSHESSPFRDEWREVSYVVKTRQSRRANATRT</sequence>
<protein>
    <recommendedName>
        <fullName evidence="3">F-box domain-containing protein</fullName>
    </recommendedName>
</protein>
<keyword evidence="2" id="KW-1185">Reference proteome</keyword>
<evidence type="ECO:0008006" key="3">
    <source>
        <dbReference type="Google" id="ProtNLM"/>
    </source>
</evidence>
<dbReference type="SUPFAM" id="SSF52047">
    <property type="entry name" value="RNI-like"/>
    <property type="match status" value="1"/>
</dbReference>
<dbReference type="OrthoDB" id="2752819at2759"/>
<organism evidence="1 2">
    <name type="scientific">Ceriporiopsis subvermispora (strain B)</name>
    <name type="common">White-rot fungus</name>
    <name type="synonym">Gelatoporia subvermispora</name>
    <dbReference type="NCBI Taxonomy" id="914234"/>
    <lineage>
        <taxon>Eukaryota</taxon>
        <taxon>Fungi</taxon>
        <taxon>Dikarya</taxon>
        <taxon>Basidiomycota</taxon>
        <taxon>Agaricomycotina</taxon>
        <taxon>Agaricomycetes</taxon>
        <taxon>Polyporales</taxon>
        <taxon>Gelatoporiaceae</taxon>
        <taxon>Gelatoporia</taxon>
    </lineage>
</organism>
<reference evidence="1 2" key="1">
    <citation type="journal article" date="2012" name="Proc. Natl. Acad. Sci. U.S.A.">
        <title>Comparative genomics of Ceriporiopsis subvermispora and Phanerochaete chrysosporium provide insight into selective ligninolysis.</title>
        <authorList>
            <person name="Fernandez-Fueyo E."/>
            <person name="Ruiz-Duenas F.J."/>
            <person name="Ferreira P."/>
            <person name="Floudas D."/>
            <person name="Hibbett D.S."/>
            <person name="Canessa P."/>
            <person name="Larrondo L.F."/>
            <person name="James T.Y."/>
            <person name="Seelenfreund D."/>
            <person name="Lobos S."/>
            <person name="Polanco R."/>
            <person name="Tello M."/>
            <person name="Honda Y."/>
            <person name="Watanabe T."/>
            <person name="Watanabe T."/>
            <person name="Ryu J.S."/>
            <person name="Kubicek C.P."/>
            <person name="Schmoll M."/>
            <person name="Gaskell J."/>
            <person name="Hammel K.E."/>
            <person name="St John F.J."/>
            <person name="Vanden Wymelenberg A."/>
            <person name="Sabat G."/>
            <person name="Splinter BonDurant S."/>
            <person name="Syed K."/>
            <person name="Yadav J.S."/>
            <person name="Doddapaneni H."/>
            <person name="Subramanian V."/>
            <person name="Lavin J.L."/>
            <person name="Oguiza J.A."/>
            <person name="Perez G."/>
            <person name="Pisabarro A.G."/>
            <person name="Ramirez L."/>
            <person name="Santoyo F."/>
            <person name="Master E."/>
            <person name="Coutinho P.M."/>
            <person name="Henrissat B."/>
            <person name="Lombard V."/>
            <person name="Magnuson J.K."/>
            <person name="Kuees U."/>
            <person name="Hori C."/>
            <person name="Igarashi K."/>
            <person name="Samejima M."/>
            <person name="Held B.W."/>
            <person name="Barry K.W."/>
            <person name="LaButti K.M."/>
            <person name="Lapidus A."/>
            <person name="Lindquist E.A."/>
            <person name="Lucas S.M."/>
            <person name="Riley R."/>
            <person name="Salamov A.A."/>
            <person name="Hoffmeister D."/>
            <person name="Schwenk D."/>
            <person name="Hadar Y."/>
            <person name="Yarden O."/>
            <person name="de Vries R.P."/>
            <person name="Wiebenga A."/>
            <person name="Stenlid J."/>
            <person name="Eastwood D."/>
            <person name="Grigoriev I.V."/>
            <person name="Berka R.M."/>
            <person name="Blanchette R.A."/>
            <person name="Kersten P."/>
            <person name="Martinez A.T."/>
            <person name="Vicuna R."/>
            <person name="Cullen D."/>
        </authorList>
    </citation>
    <scope>NUCLEOTIDE SEQUENCE [LARGE SCALE GENOMIC DNA]</scope>
    <source>
        <strain evidence="1 2">B</strain>
    </source>
</reference>
<dbReference type="HOGENOM" id="CLU_021164_0_2_1"/>
<gene>
    <name evidence="1" type="ORF">CERSUDRAFT_77137</name>
</gene>
<dbReference type="Proteomes" id="UP000016930">
    <property type="component" value="Unassembled WGS sequence"/>
</dbReference>
<dbReference type="AlphaFoldDB" id="M2R1I4"/>
<evidence type="ECO:0000313" key="2">
    <source>
        <dbReference type="Proteomes" id="UP000016930"/>
    </source>
</evidence>
<name>M2R1I4_CERS8</name>
<accession>M2R1I4</accession>
<proteinExistence type="predicted"/>
<dbReference type="Gene3D" id="3.80.10.10">
    <property type="entry name" value="Ribonuclease Inhibitor"/>
    <property type="match status" value="1"/>
</dbReference>
<evidence type="ECO:0000313" key="1">
    <source>
        <dbReference type="EMBL" id="EMD32756.1"/>
    </source>
</evidence>
<dbReference type="InterPro" id="IPR032675">
    <property type="entry name" value="LRR_dom_sf"/>
</dbReference>
<dbReference type="STRING" id="914234.M2R1I4"/>